<dbReference type="AlphaFoldDB" id="M5FPW1"/>
<name>M5FPW1_DACPD</name>
<dbReference type="Proteomes" id="UP000030653">
    <property type="component" value="Unassembled WGS sequence"/>
</dbReference>
<organism evidence="1 2">
    <name type="scientific">Dacryopinax primogenitus (strain DJM 731)</name>
    <name type="common">Brown rot fungus</name>
    <dbReference type="NCBI Taxonomy" id="1858805"/>
    <lineage>
        <taxon>Eukaryota</taxon>
        <taxon>Fungi</taxon>
        <taxon>Dikarya</taxon>
        <taxon>Basidiomycota</taxon>
        <taxon>Agaricomycotina</taxon>
        <taxon>Dacrymycetes</taxon>
        <taxon>Dacrymycetales</taxon>
        <taxon>Dacrymycetaceae</taxon>
        <taxon>Dacryopinax</taxon>
    </lineage>
</organism>
<dbReference type="OrthoDB" id="2676448at2759"/>
<dbReference type="GeneID" id="63690617"/>
<gene>
    <name evidence="1" type="ORF">DACRYDRAFT_59355</name>
</gene>
<evidence type="ECO:0000313" key="1">
    <source>
        <dbReference type="EMBL" id="EJT97353.1"/>
    </source>
</evidence>
<sequence length="311" mass="35095">MLQRDYNRVLHAIHEYEALASHYEAELRTNPWTLEHPLWQQYEAASQLREYHGVLDELETLVVQCIFELEKLSMRGTGYAMQTAIARALNARSKAIQSSLARYNKLASSLRPPRPVLHTEEVLDYANLADFSLLRFARDDIRAQRWADPRVREVVRKWKLVQCAEQELDRLNIEIRWVWTALHDEPAYMEPCIQNVEHAGDTVLASAMRRYVDRRLQGNARIQARLQEITALPGFTGQSDLGSRAGILHPNVAPGSCAGPQARASQAGGGVAVDWEAAAFPDLPEAGDPDDDVAEDWDRVAEALSSLETEM</sequence>
<dbReference type="RefSeq" id="XP_040624251.1">
    <property type="nucleotide sequence ID" value="XM_040775555.1"/>
</dbReference>
<dbReference type="HOGENOM" id="CLU_013084_0_2_1"/>
<protein>
    <submittedName>
        <fullName evidence="1">Uncharacterized protein</fullName>
    </submittedName>
</protein>
<dbReference type="STRING" id="1858805.M5FPW1"/>
<proteinExistence type="predicted"/>
<dbReference type="EMBL" id="JH795877">
    <property type="protein sequence ID" value="EJT97353.1"/>
    <property type="molecule type" value="Genomic_DNA"/>
</dbReference>
<accession>M5FPW1</accession>
<evidence type="ECO:0000313" key="2">
    <source>
        <dbReference type="Proteomes" id="UP000030653"/>
    </source>
</evidence>
<reference evidence="1 2" key="1">
    <citation type="journal article" date="2012" name="Science">
        <title>The Paleozoic origin of enzymatic lignin decomposition reconstructed from 31 fungal genomes.</title>
        <authorList>
            <person name="Floudas D."/>
            <person name="Binder M."/>
            <person name="Riley R."/>
            <person name="Barry K."/>
            <person name="Blanchette R.A."/>
            <person name="Henrissat B."/>
            <person name="Martinez A.T."/>
            <person name="Otillar R."/>
            <person name="Spatafora J.W."/>
            <person name="Yadav J.S."/>
            <person name="Aerts A."/>
            <person name="Benoit I."/>
            <person name="Boyd A."/>
            <person name="Carlson A."/>
            <person name="Copeland A."/>
            <person name="Coutinho P.M."/>
            <person name="de Vries R.P."/>
            <person name="Ferreira P."/>
            <person name="Findley K."/>
            <person name="Foster B."/>
            <person name="Gaskell J."/>
            <person name="Glotzer D."/>
            <person name="Gorecki P."/>
            <person name="Heitman J."/>
            <person name="Hesse C."/>
            <person name="Hori C."/>
            <person name="Igarashi K."/>
            <person name="Jurgens J.A."/>
            <person name="Kallen N."/>
            <person name="Kersten P."/>
            <person name="Kohler A."/>
            <person name="Kuees U."/>
            <person name="Kumar T.K.A."/>
            <person name="Kuo A."/>
            <person name="LaButti K."/>
            <person name="Larrondo L.F."/>
            <person name="Lindquist E."/>
            <person name="Ling A."/>
            <person name="Lombard V."/>
            <person name="Lucas S."/>
            <person name="Lundell T."/>
            <person name="Martin R."/>
            <person name="McLaughlin D.J."/>
            <person name="Morgenstern I."/>
            <person name="Morin E."/>
            <person name="Murat C."/>
            <person name="Nagy L.G."/>
            <person name="Nolan M."/>
            <person name="Ohm R.A."/>
            <person name="Patyshakuliyeva A."/>
            <person name="Rokas A."/>
            <person name="Ruiz-Duenas F.J."/>
            <person name="Sabat G."/>
            <person name="Salamov A."/>
            <person name="Samejima M."/>
            <person name="Schmutz J."/>
            <person name="Slot J.C."/>
            <person name="St John F."/>
            <person name="Stenlid J."/>
            <person name="Sun H."/>
            <person name="Sun S."/>
            <person name="Syed K."/>
            <person name="Tsang A."/>
            <person name="Wiebenga A."/>
            <person name="Young D."/>
            <person name="Pisabarro A."/>
            <person name="Eastwood D.C."/>
            <person name="Martin F."/>
            <person name="Cullen D."/>
            <person name="Grigoriev I.V."/>
            <person name="Hibbett D.S."/>
        </authorList>
    </citation>
    <scope>NUCLEOTIDE SEQUENCE [LARGE SCALE GENOMIC DNA]</scope>
    <source>
        <strain evidence="1 2">DJM-731 SS1</strain>
    </source>
</reference>
<keyword evidence="2" id="KW-1185">Reference proteome</keyword>